<sequence>MQGGVVLVVLALVAGARPQCLSENDNLDIPASSDLSPITDFGLELFKGLFPYNSTTRNFFFSPYSVWNALTLAYFGSGGETQLQLEEALRVTDKVTTLKNWRALEFLYRMRQANNSDYTFNLANRAFFDKTVSLRTCMDAILHNELQVLDFSQATEAANEINNFVSETTKGRINTLVEPADVSQAKMVLANAAFFKGTWLYQFKPSQTRKNLFYATPEDYYFVDMMTQKGNFRHGVSEELGAHILELPYTGEAVSMYILLPPFISGENGFNAMVERLNASLLHEAFNNMWRMQVEVIIPKFKLEQLIENELMVALAGMGVTDLFDQRLANLTAFVPSGSLSIGKSIHKAFVEVSEEGTEAAAATALISWRIARPVGPEKFECNHPFLFIIYDNLTKNVLFLGAYKNPKA</sequence>
<protein>
    <submittedName>
        <fullName evidence="11">Serine proteinase inhibitor</fullName>
    </submittedName>
</protein>
<dbReference type="GO" id="GO:0005615">
    <property type="term" value="C:extracellular space"/>
    <property type="evidence" value="ECO:0007669"/>
    <property type="project" value="InterPro"/>
</dbReference>
<dbReference type="GO" id="GO:0004867">
    <property type="term" value="F:serine-type endopeptidase inhibitor activity"/>
    <property type="evidence" value="ECO:0007669"/>
    <property type="project" value="UniProtKB-KW"/>
</dbReference>
<dbReference type="RefSeq" id="XP_069179921.1">
    <property type="nucleotide sequence ID" value="XM_069323820.1"/>
</dbReference>
<keyword evidence="5 9" id="KW-0732">Signal</keyword>
<proteinExistence type="evidence at transcript level"/>
<evidence type="ECO:0000256" key="6">
    <source>
        <dbReference type="ARBA" id="ARBA00022900"/>
    </source>
</evidence>
<evidence type="ECO:0000256" key="4">
    <source>
        <dbReference type="ARBA" id="ARBA00022690"/>
    </source>
</evidence>
<feature type="chain" id="PRO_5032530299" evidence="9">
    <location>
        <begin position="19"/>
        <end position="409"/>
    </location>
</feature>
<evidence type="ECO:0000256" key="9">
    <source>
        <dbReference type="SAM" id="SignalP"/>
    </source>
</evidence>
<evidence type="ECO:0000256" key="3">
    <source>
        <dbReference type="ARBA" id="ARBA00022525"/>
    </source>
</evidence>
<comment type="similarity">
    <text evidence="2 8">Belongs to the serpin family.</text>
</comment>
<dbReference type="SUPFAM" id="SSF56574">
    <property type="entry name" value="Serpins"/>
    <property type="match status" value="1"/>
</dbReference>
<keyword evidence="7" id="KW-0325">Glycoprotein</keyword>
<dbReference type="PANTHER" id="PTHR11461">
    <property type="entry name" value="SERINE PROTEASE INHIBITOR, SERPIN"/>
    <property type="match status" value="1"/>
</dbReference>
<comment type="subcellular location">
    <subcellularLocation>
        <location evidence="1">Secreted</location>
    </subcellularLocation>
</comment>
<dbReference type="InterPro" id="IPR036186">
    <property type="entry name" value="Serpin_sf"/>
</dbReference>
<dbReference type="InterPro" id="IPR023795">
    <property type="entry name" value="Serpin_CS"/>
</dbReference>
<keyword evidence="3" id="KW-0964">Secreted</keyword>
<organism evidence="11">
    <name type="scientific">Procambarus clarkii</name>
    <name type="common">Red swamp crayfish</name>
    <dbReference type="NCBI Taxonomy" id="6728"/>
    <lineage>
        <taxon>Eukaryota</taxon>
        <taxon>Metazoa</taxon>
        <taxon>Ecdysozoa</taxon>
        <taxon>Arthropoda</taxon>
        <taxon>Crustacea</taxon>
        <taxon>Multicrustacea</taxon>
        <taxon>Malacostraca</taxon>
        <taxon>Eumalacostraca</taxon>
        <taxon>Eucarida</taxon>
        <taxon>Decapoda</taxon>
        <taxon>Pleocyemata</taxon>
        <taxon>Astacidea</taxon>
        <taxon>Astacoidea</taxon>
        <taxon>Cambaridae</taxon>
        <taxon>Procambarus</taxon>
    </lineage>
</organism>
<accession>A0A8B0M691</accession>
<keyword evidence="6" id="KW-0722">Serine protease inhibitor</keyword>
<reference evidence="11" key="1">
    <citation type="journal article" name="Aquaculture">
        <title>Differentially expressed genes in hemocytes of red swamp crayfish Procambarus clarkii following lipopolysaccharide challenge.</title>
        <authorList>
            <person name="Liu Q.-N."/>
            <person name="Tang Y.-Y."/>
            <person name="Li Y.-T."/>
            <person name="Zha X.-H."/>
            <person name="Yang T.-T."/>
            <person name="Zhang D.-Z."/>
            <person name="Wang J.-L."/>
            <person name="Jiang S.-H."/>
            <person name="Zhou C.-L."/>
            <person name="Tang B.-P."/>
            <person name="Dai L.-S."/>
        </authorList>
    </citation>
    <scope>NUCLEOTIDE SEQUENCE</scope>
</reference>
<dbReference type="KEGG" id="pcla:123757269"/>
<feature type="signal peptide" evidence="9">
    <location>
        <begin position="1"/>
        <end position="18"/>
    </location>
</feature>
<dbReference type="Gene3D" id="3.30.497.10">
    <property type="entry name" value="Antithrombin, subunit I, domain 2"/>
    <property type="match status" value="1"/>
</dbReference>
<dbReference type="Pfam" id="PF00079">
    <property type="entry name" value="Serpin"/>
    <property type="match status" value="1"/>
</dbReference>
<dbReference type="CDD" id="cd19594">
    <property type="entry name" value="serpin_crustaceans_chelicerates_insects"/>
    <property type="match status" value="1"/>
</dbReference>
<evidence type="ECO:0000259" key="10">
    <source>
        <dbReference type="SMART" id="SM00093"/>
    </source>
</evidence>
<dbReference type="EMBL" id="MW002517">
    <property type="protein sequence ID" value="QTW21149.1"/>
    <property type="molecule type" value="mRNA"/>
</dbReference>
<feature type="domain" description="Serpin" evidence="10">
    <location>
        <begin position="43"/>
        <end position="407"/>
    </location>
</feature>
<dbReference type="InterPro" id="IPR042178">
    <property type="entry name" value="Serpin_sf_1"/>
</dbReference>
<evidence type="ECO:0000256" key="7">
    <source>
        <dbReference type="ARBA" id="ARBA00023180"/>
    </source>
</evidence>
<dbReference type="InterPro" id="IPR000215">
    <property type="entry name" value="Serpin_fam"/>
</dbReference>
<dbReference type="SMART" id="SM00093">
    <property type="entry name" value="SERPIN"/>
    <property type="match status" value="1"/>
</dbReference>
<evidence type="ECO:0000256" key="1">
    <source>
        <dbReference type="ARBA" id="ARBA00004613"/>
    </source>
</evidence>
<evidence type="ECO:0000256" key="8">
    <source>
        <dbReference type="RuleBase" id="RU000411"/>
    </source>
</evidence>
<name>A0A8B0M691_PROCL</name>
<dbReference type="InterPro" id="IPR042185">
    <property type="entry name" value="Serpin_sf_2"/>
</dbReference>
<keyword evidence="4" id="KW-0646">Protease inhibitor</keyword>
<evidence type="ECO:0000313" key="11">
    <source>
        <dbReference type="EMBL" id="QTW21149.1"/>
    </source>
</evidence>
<evidence type="ECO:0000256" key="5">
    <source>
        <dbReference type="ARBA" id="ARBA00022729"/>
    </source>
</evidence>
<evidence type="ECO:0000256" key="2">
    <source>
        <dbReference type="ARBA" id="ARBA00009500"/>
    </source>
</evidence>
<dbReference type="FunFam" id="2.30.39.10:FF:000030">
    <property type="entry name" value="Serpin 2"/>
    <property type="match status" value="1"/>
</dbReference>
<dbReference type="AlphaFoldDB" id="A0A8B0M691"/>
<dbReference type="Gene3D" id="2.30.39.10">
    <property type="entry name" value="Alpha-1-antitrypsin, domain 1"/>
    <property type="match status" value="1"/>
</dbReference>
<dbReference type="OrthoDB" id="671595at2759"/>
<dbReference type="GeneID" id="123757269"/>
<dbReference type="PROSITE" id="PS00284">
    <property type="entry name" value="SERPIN"/>
    <property type="match status" value="1"/>
</dbReference>
<dbReference type="PANTHER" id="PTHR11461:SF278">
    <property type="entry name" value="SERINE PROTEASE INHIBITOR 88EA"/>
    <property type="match status" value="1"/>
</dbReference>
<dbReference type="InterPro" id="IPR023796">
    <property type="entry name" value="Serpin_dom"/>
</dbReference>